<dbReference type="PROSITE" id="PS50158">
    <property type="entry name" value="ZF_CCHC"/>
    <property type="match status" value="1"/>
</dbReference>
<dbReference type="GO" id="GO:0004190">
    <property type="term" value="F:aspartic-type endopeptidase activity"/>
    <property type="evidence" value="ECO:0007669"/>
    <property type="project" value="UniProtKB-KW"/>
</dbReference>
<keyword evidence="18" id="KW-0233">DNA recombination</keyword>
<dbReference type="Pfam" id="PF08284">
    <property type="entry name" value="RVP_2"/>
    <property type="match status" value="2"/>
</dbReference>
<evidence type="ECO:0000259" key="24">
    <source>
        <dbReference type="PROSITE" id="PS50013"/>
    </source>
</evidence>
<accession>A0ABD0MD17</accession>
<evidence type="ECO:0000256" key="11">
    <source>
        <dbReference type="ARBA" id="ARBA00022759"/>
    </source>
</evidence>
<dbReference type="PROSITE" id="PS50013">
    <property type="entry name" value="CHROMO_2"/>
    <property type="match status" value="2"/>
</dbReference>
<evidence type="ECO:0000259" key="25">
    <source>
        <dbReference type="PROSITE" id="PS50158"/>
    </source>
</evidence>
<dbReference type="InterPro" id="IPR041588">
    <property type="entry name" value="Integrase_H2C2"/>
</dbReference>
<evidence type="ECO:0000256" key="3">
    <source>
        <dbReference type="ARBA" id="ARBA00012180"/>
    </source>
</evidence>
<dbReference type="InterPro" id="IPR050951">
    <property type="entry name" value="Retrovirus_Pol_polyprotein"/>
</dbReference>
<comment type="subcellular location">
    <subcellularLocation>
        <location evidence="1">Nucleus</location>
    </subcellularLocation>
</comment>
<evidence type="ECO:0000256" key="21">
    <source>
        <dbReference type="PROSITE-ProRule" id="PRU00047"/>
    </source>
</evidence>
<dbReference type="GO" id="GO:0004523">
    <property type="term" value="F:RNA-DNA hybrid ribonuclease activity"/>
    <property type="evidence" value="ECO:0007669"/>
    <property type="project" value="UniProtKB-EC"/>
</dbReference>
<feature type="domain" description="Reverse transcriptase" evidence="26">
    <location>
        <begin position="550"/>
        <end position="729"/>
    </location>
</feature>
<evidence type="ECO:0000313" key="28">
    <source>
        <dbReference type="EMBL" id="KAL0146820.1"/>
    </source>
</evidence>
<feature type="compositionally biased region" description="Basic and acidic residues" evidence="23">
    <location>
        <begin position="312"/>
        <end position="323"/>
    </location>
</feature>
<dbReference type="PROSITE" id="PS50878">
    <property type="entry name" value="RT_POL"/>
    <property type="match status" value="2"/>
</dbReference>
<dbReference type="Pfam" id="PF00078">
    <property type="entry name" value="RVT_1"/>
    <property type="match status" value="2"/>
</dbReference>
<dbReference type="InterPro" id="IPR001584">
    <property type="entry name" value="Integrase_cat-core"/>
</dbReference>
<dbReference type="Gene3D" id="3.10.10.10">
    <property type="entry name" value="HIV Type 1 Reverse Transcriptase, subunit A, domain 1"/>
    <property type="match status" value="2"/>
</dbReference>
<keyword evidence="14" id="KW-0229">DNA integration</keyword>
<dbReference type="InterPro" id="IPR012337">
    <property type="entry name" value="RNaseH-like_sf"/>
</dbReference>
<keyword evidence="22" id="KW-0175">Coiled coil</keyword>
<comment type="similarity">
    <text evidence="2">Belongs to the beta type-B retroviral polymerase family. HERV class-II K(HML-2) pol subfamily.</text>
</comment>
<dbReference type="Proteomes" id="UP001529510">
    <property type="component" value="Unassembled WGS sequence"/>
</dbReference>
<dbReference type="Gene3D" id="4.10.60.10">
    <property type="entry name" value="Zinc finger, CCHC-type"/>
    <property type="match status" value="1"/>
</dbReference>
<feature type="compositionally biased region" description="Polar residues" evidence="23">
    <location>
        <begin position="2808"/>
        <end position="2827"/>
    </location>
</feature>
<dbReference type="Pfam" id="PF00665">
    <property type="entry name" value="rve"/>
    <property type="match status" value="2"/>
</dbReference>
<dbReference type="Pfam" id="PF17919">
    <property type="entry name" value="RT_RNaseH_2"/>
    <property type="match status" value="1"/>
</dbReference>
<sequence>MSGPETVPADLGQLWGVIQQQSGEIMSLRQELVGLRAEVNALRVETAGLRQECGILQSDLTALQADYDDLAAAQVAPAAPDRPAPQPKIALPEKWDGSGTRCDVFLTNLSLLFEFQPARYPSDRSRIALLISLLTGQAAEWAAAVLKADGIAAHSYPEFTTQLRAAFQHPESEVEVDSRLYHLRQGERSVSKYTMDFRTLAVQTQWSDAALRTAFYEGLSSRLKDELAVRELPATLEGMIQLALRVDQRMGHLSKCSFHFSTGSTSRHRQPDYTITHAVAAPSPPPPAAPEAHSSGAGEPMQIGRTSLTAAERARRYREDQVKRGRSSSGAAAAKSCPTESRLLLQVSILMGHQRIVTSAFVDSGAAGNFIDQAYAAQLGIETEVLSQPLTITAIDGRPLNFSPITHRTKELHLNIDNHSEKIHLFITQITSPPIILGHPWLITHDPFISWTTHRIVHWGATCQELCLKAGAGTCSGESGVPDVELDGIPVPYRHLAEVFSKRRAARLPPHRPYDLAIDLEPGKVPPRGHLYSLSATEHQAMEEYVAEGLRAGTIRPSSSPAAAGFFFVKKKDGGLRPCVDYRGLNQITIKNRHPLPLTNTALDALSGARFFTKLDLRSAYNLVRIREGDEWKTAFITPTGHYETLVMPFGLCNSPSVFQQFINDVLRDMLGRWCYAYLDDILVYSKTLEEHTQHVRAVLQRLLAHQLYCKLEKCAFHQHTTTFLGFVISSQGVAMDPQKLEAVRAWPLPTSLKQLQRFLGFANFYRRFIQGFSATAAPLTALTRPSRGEFQLTPEAISAFKKLCLLFTTAPILIHPNPDKPFVVEVDASDVGVGAILSQRGPDEKLHPCSFFSRKFNPTQQRYGVGDRELLAIKWALEEWRHWLQGGSDPFTVWTDHQNLTVIRQTKQLNPRQARWALFFEHFNFHLSYRPGSKNAKADAISRQHQRDTITSEPAPVLPADIILAPLQWGLEERVRQSHSQTRPPPETPAGRLFVPDHLRKEVLQWGHDSTLAGHQGVQRTTSFIGRAFWWRTLRRDVQEYVQACTVCARSKTTNTPSTGELQPLPIPKRPWSHISVDFVTGLPDSDGKNTILTIVDRFSKAVHLVALTGLPSAKTTAELILEHVVRLHGFPKDIVSDRGPQFTAKFWQAFCRLVGTTSSLSSGHHPQTNGQTERANQQLERFLRCFAGEHQRSWARYLVWAELSNNIHTSSATKLSPFEVCYGYQPPVFEHQEPEVDVPSAQQLVRRCRRLWTHARTAIQKANQRYTTQHRRRHPPGRLFHVGDRVYLSTRNITLKSDSKKLTPRFIGPYKITHRLNPVTFRLQLPASLRIHPVFHQSQLKHVFFSPLSPQVTAPPPVRIIDGGPAYTVRRILDSRTRGRGTQYLVDWEGYGPEERSWVPGRFILDPTLIQDYRRRVSSVPGPSGAGPGGGGTVTRIRSREKLGPLPKIMSSPDPFQELVDKLRQTLLTTPQSPPPAPAPSSSTATNPEVNIAASLPTVVCPMVRPAPFSGVAGDCKGFLLQCSITFATFPSMYQTDDAKIGLVINCLSGSALRWAESIWSQGGPVSSSYHAFAQHFLEVFGRSDQMTSAGEELYRLRQGSASVQEYSIQFRTLAASSGWNEQALLTTFRQGLEPHIRLMLAPHDDSIGLERFIQLAIRCAARVHSYSNPSVSTAVTSPQPPKNHNPPEPIPEPMVIDTRRLTQTERQRRITQGLCLYCGKPGHHIQDCPTRPLRPVVSSIMPMSEKLNPLTTVVTITVEKFSISVAALIDSGSAGNFIAGHTARQLRVKTTRLPVMYQIQSVTGQPLSNKNVTHQTAPIRLLTGQCHEEEIQLLVLEGSTIDVVLGRPWLARHEPILSWGTGEVLKWGSHCWPECFPQLPLQAPATIPLCSTSIESPIEKQSVEIPSDYEDYNDVFCPKRAARLPPHRPWDCAIDLLPAAQVPHGKIYPLSIPENKAMEDYIQEALAQGYIRSSTSPAASSFFFVAKKDGGLRPCIDYRALNKVTVPFKYPLPLVPAALETLRGAKIFTKLDLRSAYNLIRIRNGDEWKTAFITPTGHYEYLVMPYGLVNAPSIFQNFMHEIFRDYLYQFLLVYIDDILIFSSNIQEHRQHVKKVLQQLREHHLYLKAEKMFIPPTLSKPKRLTWTTSAEHAFRDLKTAFTTAPILCHPNPDLPFLVEVDASTTGVGAILSQQQGNPPQLRPCAYFSKKLSDAERNYDIGNRELLAIKLALEEWRHWLEGSQHPFQVITDHKNLQYLREAKRLNPRQARWALFFTRFKFSISYRPGPKNIRADALSRLHTPDDQPDNQEPILPETLFVNPIQWVTPPASNEPAPEVPAECPPHRRFIPLQERIPLIHSLHTSVGTGHPGINKTLSLLQDRFWRPAMDTDVQRYVRGCRECAMAKSPRHLPAGKLHPLPVPNRPWSHLGVDFITDLPPSEGNTCVCVIVDRFSKFCRLIPLKGLPTAWQTATLLFEHVFRSFGLPEDIVSDRGTQFTSRVWKAFFKLLGVAVNLSSGYHPQTNGQTERKIQEVGRFLRTFCHGHQDTWNQYLGWAEYAQNSLRQATTGLTPFQCILGFQPPLFPWSGEPSDVPSVDYWFRESERVWDEAHQHLQRAVRRQTTTADQRRSSAPEYQVGQKVWLSTRDIRLRLPCKKLSPRFVGPFTVVEQINPVTYKLQLPAQYRIHPTFHVSLLKPFHEPLSISTEPGREEEPPPPMEVDEGTIYSVKEILDSRRRGGRLQYLVDWEGYGPEERSWVAREDVLDPTLLNEFHLNHPDRPAPRSRGRPPRRRRGPAWGGGPGGGGNVTSTPGSTFTPSLRSQSPEY</sequence>
<evidence type="ECO:0000256" key="18">
    <source>
        <dbReference type="ARBA" id="ARBA00023172"/>
    </source>
</evidence>
<dbReference type="SUPFAM" id="SSF54160">
    <property type="entry name" value="Chromo domain-like"/>
    <property type="match status" value="2"/>
</dbReference>
<dbReference type="Pfam" id="PF17917">
    <property type="entry name" value="RT_RNaseH"/>
    <property type="match status" value="1"/>
</dbReference>
<evidence type="ECO:0000256" key="23">
    <source>
        <dbReference type="SAM" id="MobiDB-lite"/>
    </source>
</evidence>
<keyword evidence="17" id="KW-0238">DNA-binding</keyword>
<dbReference type="Pfam" id="PF17921">
    <property type="entry name" value="Integrase_H2C2"/>
    <property type="match status" value="2"/>
</dbReference>
<keyword evidence="16" id="KW-0239">DNA-directed DNA polymerase</keyword>
<feature type="domain" description="CCHC-type" evidence="25">
    <location>
        <begin position="1718"/>
        <end position="1732"/>
    </location>
</feature>
<dbReference type="GO" id="GO:0015074">
    <property type="term" value="P:DNA integration"/>
    <property type="evidence" value="ECO:0007669"/>
    <property type="project" value="UniProtKB-KW"/>
</dbReference>
<dbReference type="SUPFAM" id="SSF56672">
    <property type="entry name" value="DNA/RNA polymerases"/>
    <property type="match status" value="2"/>
</dbReference>
<keyword evidence="9" id="KW-0479">Metal-binding</keyword>
<evidence type="ECO:0000256" key="10">
    <source>
        <dbReference type="ARBA" id="ARBA00022750"/>
    </source>
</evidence>
<dbReference type="GO" id="GO:0003677">
    <property type="term" value="F:DNA binding"/>
    <property type="evidence" value="ECO:0007669"/>
    <property type="project" value="UniProtKB-KW"/>
</dbReference>
<dbReference type="GO" id="GO:0008270">
    <property type="term" value="F:zinc ion binding"/>
    <property type="evidence" value="ECO:0007669"/>
    <property type="project" value="UniProtKB-KW"/>
</dbReference>
<keyword evidence="7" id="KW-0548">Nucleotidyltransferase</keyword>
<dbReference type="Gene3D" id="3.10.20.370">
    <property type="match status" value="2"/>
</dbReference>
<feature type="region of interest" description="Disordered" evidence="23">
    <location>
        <begin position="2774"/>
        <end position="2827"/>
    </location>
</feature>
<keyword evidence="21" id="KW-0862">Zinc</keyword>
<evidence type="ECO:0000256" key="14">
    <source>
        <dbReference type="ARBA" id="ARBA00022908"/>
    </source>
</evidence>
<feature type="domain" description="Chromo" evidence="24">
    <location>
        <begin position="2727"/>
        <end position="2785"/>
    </location>
</feature>
<dbReference type="InterPro" id="IPR021109">
    <property type="entry name" value="Peptidase_aspartic_dom_sf"/>
</dbReference>
<protein>
    <recommendedName>
        <fullName evidence="20">Gypsy retrotransposon integrase-like protein 1</fullName>
        <ecNumber evidence="4">2.7.7.49</ecNumber>
        <ecNumber evidence="3">3.1.26.4</ecNumber>
    </recommendedName>
</protein>
<dbReference type="SMART" id="SM00298">
    <property type="entry name" value="CHROMO"/>
    <property type="match status" value="2"/>
</dbReference>
<evidence type="ECO:0000256" key="9">
    <source>
        <dbReference type="ARBA" id="ARBA00022723"/>
    </source>
</evidence>
<keyword evidence="15" id="KW-0695">RNA-directed DNA polymerase</keyword>
<dbReference type="InterPro" id="IPR056924">
    <property type="entry name" value="SH3_Tf2-1"/>
</dbReference>
<keyword evidence="13" id="KW-0460">Magnesium</keyword>
<dbReference type="EC" id="3.1.26.4" evidence="3"/>
<evidence type="ECO:0000256" key="8">
    <source>
        <dbReference type="ARBA" id="ARBA00022722"/>
    </source>
</evidence>
<feature type="region of interest" description="Disordered" evidence="23">
    <location>
        <begin position="1673"/>
        <end position="1696"/>
    </location>
</feature>
<evidence type="ECO:0000256" key="13">
    <source>
        <dbReference type="ARBA" id="ARBA00022842"/>
    </source>
</evidence>
<evidence type="ECO:0000256" key="15">
    <source>
        <dbReference type="ARBA" id="ARBA00022918"/>
    </source>
</evidence>
<evidence type="ECO:0000256" key="12">
    <source>
        <dbReference type="ARBA" id="ARBA00022801"/>
    </source>
</evidence>
<feature type="domain" description="Integrase catalytic" evidence="27">
    <location>
        <begin position="2422"/>
        <end position="2581"/>
    </location>
</feature>
<keyword evidence="10" id="KW-0064">Aspartyl protease</keyword>
<dbReference type="InterPro" id="IPR036875">
    <property type="entry name" value="Znf_CCHC_sf"/>
</dbReference>
<dbReference type="Pfam" id="PF24626">
    <property type="entry name" value="SH3_Tf2-1"/>
    <property type="match status" value="2"/>
</dbReference>
<dbReference type="PANTHER" id="PTHR37984:SF5">
    <property type="entry name" value="PROTEIN NYNRIN-LIKE"/>
    <property type="match status" value="1"/>
</dbReference>
<dbReference type="SUPFAM" id="SSF53098">
    <property type="entry name" value="Ribonuclease H-like"/>
    <property type="match status" value="2"/>
</dbReference>
<dbReference type="CDD" id="cd09274">
    <property type="entry name" value="RNase_HI_RT_Ty3"/>
    <property type="match status" value="2"/>
</dbReference>
<dbReference type="GO" id="GO:0006310">
    <property type="term" value="P:DNA recombination"/>
    <property type="evidence" value="ECO:0007669"/>
    <property type="project" value="UniProtKB-KW"/>
</dbReference>
<dbReference type="InterPro" id="IPR043128">
    <property type="entry name" value="Rev_trsase/Diguanyl_cyclase"/>
</dbReference>
<dbReference type="InterPro" id="IPR036397">
    <property type="entry name" value="RNaseH_sf"/>
</dbReference>
<keyword evidence="19" id="KW-0511">Multifunctional enzyme</keyword>
<keyword evidence="8" id="KW-0540">Nuclease</keyword>
<evidence type="ECO:0000256" key="2">
    <source>
        <dbReference type="ARBA" id="ARBA00010879"/>
    </source>
</evidence>
<dbReference type="Pfam" id="PF03732">
    <property type="entry name" value="Retrotrans_gag"/>
    <property type="match status" value="2"/>
</dbReference>
<dbReference type="CDD" id="cd01647">
    <property type="entry name" value="RT_LTR"/>
    <property type="match status" value="2"/>
</dbReference>
<evidence type="ECO:0000259" key="26">
    <source>
        <dbReference type="PROSITE" id="PS50878"/>
    </source>
</evidence>
<comment type="caution">
    <text evidence="28">The sequence shown here is derived from an EMBL/GenBank/DDBJ whole genome shotgun (WGS) entry which is preliminary data.</text>
</comment>
<feature type="compositionally biased region" description="Gly residues" evidence="23">
    <location>
        <begin position="2797"/>
        <end position="2807"/>
    </location>
</feature>
<feature type="region of interest" description="Disordered" evidence="23">
    <location>
        <begin position="280"/>
        <end position="334"/>
    </location>
</feature>
<evidence type="ECO:0000256" key="1">
    <source>
        <dbReference type="ARBA" id="ARBA00004123"/>
    </source>
</evidence>
<dbReference type="CDD" id="cd00024">
    <property type="entry name" value="CD_CSD"/>
    <property type="match status" value="1"/>
</dbReference>
<keyword evidence="5" id="KW-0645">Protease</keyword>
<dbReference type="InterPro" id="IPR043502">
    <property type="entry name" value="DNA/RNA_pol_sf"/>
</dbReference>
<dbReference type="InterPro" id="IPR005162">
    <property type="entry name" value="Retrotrans_gag_dom"/>
</dbReference>
<keyword evidence="12" id="KW-0378">Hydrolase</keyword>
<dbReference type="Gene3D" id="2.40.70.10">
    <property type="entry name" value="Acid Proteases"/>
    <property type="match status" value="2"/>
</dbReference>
<feature type="domain" description="Chromo" evidence="24">
    <location>
        <begin position="1369"/>
        <end position="1427"/>
    </location>
</feature>
<dbReference type="GO" id="GO:0005634">
    <property type="term" value="C:nucleus"/>
    <property type="evidence" value="ECO:0007669"/>
    <property type="project" value="UniProtKB-SubCell"/>
</dbReference>
<dbReference type="InterPro" id="IPR041373">
    <property type="entry name" value="RT_RNaseH"/>
</dbReference>
<keyword evidence="11" id="KW-0255">Endonuclease</keyword>
<feature type="compositionally biased region" description="Basic residues" evidence="23">
    <location>
        <begin position="2783"/>
        <end position="2795"/>
    </location>
</feature>
<feature type="compositionally biased region" description="Low complexity" evidence="23">
    <location>
        <begin position="290"/>
        <end position="299"/>
    </location>
</feature>
<dbReference type="PANTHER" id="PTHR37984">
    <property type="entry name" value="PROTEIN CBG26694"/>
    <property type="match status" value="1"/>
</dbReference>
<name>A0ABD0MD17_CIRMR</name>
<keyword evidence="21" id="KW-0863">Zinc-finger</keyword>
<dbReference type="FunFam" id="3.30.70.270:FF:000020">
    <property type="entry name" value="Transposon Tf2-6 polyprotein-like Protein"/>
    <property type="match status" value="1"/>
</dbReference>
<feature type="compositionally biased region" description="Pro residues" evidence="23">
    <location>
        <begin position="1681"/>
        <end position="1695"/>
    </location>
</feature>
<keyword evidence="6" id="KW-0808">Transferase</keyword>
<dbReference type="FunFam" id="1.10.340.70:FF:000001">
    <property type="entry name" value="Retrovirus-related Pol polyprotein from transposon gypsy-like Protein"/>
    <property type="match status" value="1"/>
</dbReference>
<evidence type="ECO:0000256" key="22">
    <source>
        <dbReference type="SAM" id="Coils"/>
    </source>
</evidence>
<dbReference type="FunFam" id="3.30.420.10:FF:000032">
    <property type="entry name" value="Retrovirus-related Pol polyprotein from transposon 297-like Protein"/>
    <property type="match status" value="2"/>
</dbReference>
<dbReference type="Gene3D" id="3.30.70.270">
    <property type="match status" value="3"/>
</dbReference>
<dbReference type="InterPro" id="IPR000953">
    <property type="entry name" value="Chromo/chromo_shadow_dom"/>
</dbReference>
<dbReference type="InterPro" id="IPR000477">
    <property type="entry name" value="RT_dom"/>
</dbReference>
<evidence type="ECO:0000313" key="29">
    <source>
        <dbReference type="Proteomes" id="UP001529510"/>
    </source>
</evidence>
<gene>
    <name evidence="28" type="ORF">M9458_057759</name>
</gene>
<evidence type="ECO:0000256" key="16">
    <source>
        <dbReference type="ARBA" id="ARBA00022932"/>
    </source>
</evidence>
<evidence type="ECO:0000256" key="5">
    <source>
        <dbReference type="ARBA" id="ARBA00022670"/>
    </source>
</evidence>
<dbReference type="SUPFAM" id="SSF57756">
    <property type="entry name" value="Retrovirus zinc finger-like domains"/>
    <property type="match status" value="1"/>
</dbReference>
<dbReference type="EMBL" id="JAMKFB020000850">
    <property type="protein sequence ID" value="KAL0146820.1"/>
    <property type="molecule type" value="Genomic_DNA"/>
</dbReference>
<dbReference type="GO" id="GO:0003887">
    <property type="term" value="F:DNA-directed DNA polymerase activity"/>
    <property type="evidence" value="ECO:0007669"/>
    <property type="project" value="UniProtKB-KW"/>
</dbReference>
<feature type="coiled-coil region" evidence="22">
    <location>
        <begin position="18"/>
        <end position="52"/>
    </location>
</feature>
<dbReference type="InterPro" id="IPR001878">
    <property type="entry name" value="Znf_CCHC"/>
</dbReference>
<dbReference type="PROSITE" id="PS50994">
    <property type="entry name" value="INTEGRASE"/>
    <property type="match status" value="2"/>
</dbReference>
<dbReference type="InterPro" id="IPR016197">
    <property type="entry name" value="Chromo-like_dom_sf"/>
</dbReference>
<dbReference type="Pfam" id="PF00385">
    <property type="entry name" value="Chromo"/>
    <property type="match status" value="2"/>
</dbReference>
<evidence type="ECO:0000256" key="19">
    <source>
        <dbReference type="ARBA" id="ARBA00023268"/>
    </source>
</evidence>
<dbReference type="EC" id="2.7.7.49" evidence="4"/>
<dbReference type="SUPFAM" id="SSF50630">
    <property type="entry name" value="Acid proteases"/>
    <property type="match status" value="1"/>
</dbReference>
<reference evidence="28 29" key="1">
    <citation type="submission" date="2024-05" db="EMBL/GenBank/DDBJ databases">
        <title>Genome sequencing and assembly of Indian major carp, Cirrhinus mrigala (Hamilton, 1822).</title>
        <authorList>
            <person name="Mohindra V."/>
            <person name="Chowdhury L.M."/>
            <person name="Lal K."/>
            <person name="Jena J.K."/>
        </authorList>
    </citation>
    <scope>NUCLEOTIDE SEQUENCE [LARGE SCALE GENOMIC DNA]</scope>
    <source>
        <strain evidence="28">CM1030</strain>
        <tissue evidence="28">Blood</tissue>
    </source>
</reference>
<keyword evidence="29" id="KW-1185">Reference proteome</keyword>
<dbReference type="FunFam" id="3.10.20.370:FF:000003">
    <property type="entry name" value="Transposon Tf2-6 polyprotein"/>
    <property type="match status" value="2"/>
</dbReference>
<dbReference type="GO" id="GO:0003964">
    <property type="term" value="F:RNA-directed DNA polymerase activity"/>
    <property type="evidence" value="ECO:0007669"/>
    <property type="project" value="UniProtKB-KW"/>
</dbReference>
<evidence type="ECO:0000256" key="4">
    <source>
        <dbReference type="ARBA" id="ARBA00012493"/>
    </source>
</evidence>
<evidence type="ECO:0000256" key="6">
    <source>
        <dbReference type="ARBA" id="ARBA00022679"/>
    </source>
</evidence>
<dbReference type="GO" id="GO:0006508">
    <property type="term" value="P:proteolysis"/>
    <property type="evidence" value="ECO:0007669"/>
    <property type="project" value="UniProtKB-KW"/>
</dbReference>
<organism evidence="28 29">
    <name type="scientific">Cirrhinus mrigala</name>
    <name type="common">Mrigala</name>
    <dbReference type="NCBI Taxonomy" id="683832"/>
    <lineage>
        <taxon>Eukaryota</taxon>
        <taxon>Metazoa</taxon>
        <taxon>Chordata</taxon>
        <taxon>Craniata</taxon>
        <taxon>Vertebrata</taxon>
        <taxon>Euteleostomi</taxon>
        <taxon>Actinopterygii</taxon>
        <taxon>Neopterygii</taxon>
        <taxon>Teleostei</taxon>
        <taxon>Ostariophysi</taxon>
        <taxon>Cypriniformes</taxon>
        <taxon>Cyprinidae</taxon>
        <taxon>Labeoninae</taxon>
        <taxon>Labeonini</taxon>
        <taxon>Cirrhinus</taxon>
    </lineage>
</organism>
<dbReference type="CDD" id="cd00303">
    <property type="entry name" value="retropepsin_like"/>
    <property type="match status" value="2"/>
</dbReference>
<dbReference type="Gene3D" id="3.30.420.10">
    <property type="entry name" value="Ribonuclease H-like superfamily/Ribonuclease H"/>
    <property type="match status" value="2"/>
</dbReference>
<dbReference type="InterPro" id="IPR041577">
    <property type="entry name" value="RT_RNaseH_2"/>
</dbReference>
<feature type="region of interest" description="Disordered" evidence="23">
    <location>
        <begin position="1470"/>
        <end position="1489"/>
    </location>
</feature>
<feature type="domain" description="Reverse transcriptase" evidence="26">
    <location>
        <begin position="1969"/>
        <end position="2153"/>
    </location>
</feature>
<proteinExistence type="inferred from homology"/>
<evidence type="ECO:0000259" key="27">
    <source>
        <dbReference type="PROSITE" id="PS50994"/>
    </source>
</evidence>
<evidence type="ECO:0000256" key="17">
    <source>
        <dbReference type="ARBA" id="ARBA00023125"/>
    </source>
</evidence>
<evidence type="ECO:0000256" key="7">
    <source>
        <dbReference type="ARBA" id="ARBA00022695"/>
    </source>
</evidence>
<dbReference type="Gene3D" id="2.40.50.40">
    <property type="match status" value="2"/>
</dbReference>
<dbReference type="InterPro" id="IPR023780">
    <property type="entry name" value="Chromo_domain"/>
</dbReference>
<evidence type="ECO:0000256" key="20">
    <source>
        <dbReference type="ARBA" id="ARBA00039658"/>
    </source>
</evidence>
<dbReference type="Gene3D" id="1.10.340.70">
    <property type="match status" value="2"/>
</dbReference>
<feature type="domain" description="Integrase catalytic" evidence="27">
    <location>
        <begin position="1068"/>
        <end position="1227"/>
    </location>
</feature>